<feature type="domain" description="Putative tail fiber protein gp53-like C-terminal" evidence="1">
    <location>
        <begin position="177"/>
        <end position="259"/>
    </location>
</feature>
<dbReference type="Pfam" id="PF21882">
    <property type="entry name" value="Gp53-like_C"/>
    <property type="match status" value="1"/>
</dbReference>
<comment type="caution">
    <text evidence="2">The sequence shown here is derived from an EMBL/GenBank/DDBJ whole genome shotgun (WGS) entry which is preliminary data.</text>
</comment>
<proteinExistence type="predicted"/>
<gene>
    <name evidence="2" type="ORF">ACFSUE_15465</name>
</gene>
<organism evidence="2 3">
    <name type="scientific">Sporolactobacillus shoreicorticis</name>
    <dbReference type="NCBI Taxonomy" id="1923877"/>
    <lineage>
        <taxon>Bacteria</taxon>
        <taxon>Bacillati</taxon>
        <taxon>Bacillota</taxon>
        <taxon>Bacilli</taxon>
        <taxon>Bacillales</taxon>
        <taxon>Sporolactobacillaceae</taxon>
        <taxon>Sporolactobacillus</taxon>
    </lineage>
</organism>
<protein>
    <submittedName>
        <fullName evidence="2">Pyocin knob domain-containing protein</fullName>
    </submittedName>
</protein>
<evidence type="ECO:0000313" key="3">
    <source>
        <dbReference type="Proteomes" id="UP001597399"/>
    </source>
</evidence>
<reference evidence="3" key="1">
    <citation type="journal article" date="2019" name="Int. J. Syst. Evol. Microbiol.">
        <title>The Global Catalogue of Microorganisms (GCM) 10K type strain sequencing project: providing services to taxonomists for standard genome sequencing and annotation.</title>
        <authorList>
            <consortium name="The Broad Institute Genomics Platform"/>
            <consortium name="The Broad Institute Genome Sequencing Center for Infectious Disease"/>
            <person name="Wu L."/>
            <person name="Ma J."/>
        </authorList>
    </citation>
    <scope>NUCLEOTIDE SEQUENCE [LARGE SCALE GENOMIC DNA]</scope>
    <source>
        <strain evidence="3">TISTR 2466</strain>
    </source>
</reference>
<accession>A0ABW5S6S6</accession>
<dbReference type="Gene3D" id="2.60.40.3940">
    <property type="match status" value="1"/>
</dbReference>
<dbReference type="Proteomes" id="UP001597399">
    <property type="component" value="Unassembled WGS sequence"/>
</dbReference>
<keyword evidence="3" id="KW-1185">Reference proteome</keyword>
<dbReference type="RefSeq" id="WP_253064727.1">
    <property type="nucleotide sequence ID" value="NZ_JAMXWM010000031.1"/>
</dbReference>
<dbReference type="InterPro" id="IPR054075">
    <property type="entry name" value="Gp53-like_C"/>
</dbReference>
<dbReference type="CDD" id="cd19958">
    <property type="entry name" value="pyocin_knob"/>
    <property type="match status" value="1"/>
</dbReference>
<evidence type="ECO:0000259" key="1">
    <source>
        <dbReference type="Pfam" id="PF21882"/>
    </source>
</evidence>
<sequence>MPFTKPLPEWNAPGVEPPQNVKDYGWQAGSKPPADWFNWFFFLVPAAIKELQENGYTKDEIASKLATMQQFPLTKDDGGGRLLDEGYNLNTLMVAGSFIVKNPINSPGVDSWYYIRNEVCATANGVELYQWCMPYTNNQVFSRKKTSVDAGKWSPWCRLVNKENDFAASTNQNGYQKFPSGMVIQWGAIGSVPPSTVTTANFPISFPTTSLVCVATTIGEAMNSGKVGSVEVNLISGSQFRVVQDYAISRDVRYIAIGY</sequence>
<dbReference type="EMBL" id="JBHUMQ010000034">
    <property type="protein sequence ID" value="MFD2695014.1"/>
    <property type="molecule type" value="Genomic_DNA"/>
</dbReference>
<name>A0ABW5S6S6_9BACL</name>
<evidence type="ECO:0000313" key="2">
    <source>
        <dbReference type="EMBL" id="MFD2695014.1"/>
    </source>
</evidence>